<dbReference type="Pfam" id="PF08906">
    <property type="entry name" value="T6SS_Tdi1_C"/>
    <property type="match status" value="1"/>
</dbReference>
<feature type="domain" description="T6SS immunity protein Tdi1 C-terminal" evidence="2">
    <location>
        <begin position="181"/>
        <end position="249"/>
    </location>
</feature>
<organism evidence="3 4">
    <name type="scientific">Bradyrhizobium zhengyangense</name>
    <dbReference type="NCBI Taxonomy" id="2911009"/>
    <lineage>
        <taxon>Bacteria</taxon>
        <taxon>Pseudomonadati</taxon>
        <taxon>Pseudomonadota</taxon>
        <taxon>Alphaproteobacteria</taxon>
        <taxon>Hyphomicrobiales</taxon>
        <taxon>Nitrobacteraceae</taxon>
        <taxon>Bradyrhizobium</taxon>
    </lineage>
</organism>
<accession>A0A9X1RHF3</accession>
<evidence type="ECO:0000259" key="2">
    <source>
        <dbReference type="Pfam" id="PF08906"/>
    </source>
</evidence>
<sequence length="282" mass="31592">MTFSGSAGEIEGTRHFASRRAVLGWAASAAMLTFSRPVLAQDPPKAPGEVDLLASMVQKLGEPEHASRISPEEAARYADRVPQALIRFWREHGRGAYFDGLYWLCDPAPFDAVLDLIFRNDDEFNPSDMTVIAYTAFGYLKVWHRRRRQMSVSLLLSSVFNPPASSWHDRVTGQPFSEDYSVSAFASTRKSESDRDDLELLAAAAARYGALEPGEVYGFFPALQLGGAYAVENLKRVRAAEHFQILAQIDRFKLTRLTPPDPPGYPYGHVEFVRYIGQRDKL</sequence>
<reference evidence="3" key="1">
    <citation type="submission" date="2022-01" db="EMBL/GenBank/DDBJ databases">
        <title>Genome sequnece data of strain Bradyrhizobium sp. nov.</title>
        <authorList>
            <person name="Zhang J."/>
        </authorList>
    </citation>
    <scope>NUCLEOTIDE SEQUENCE</scope>
    <source>
        <strain evidence="3">WYCCWR 13023</strain>
    </source>
</reference>
<dbReference type="InterPro" id="IPR014983">
    <property type="entry name" value="GAD-rel"/>
</dbReference>
<evidence type="ECO:0000313" key="4">
    <source>
        <dbReference type="Proteomes" id="UP001139054"/>
    </source>
</evidence>
<gene>
    <name evidence="3" type="ORF">L6654_28810</name>
</gene>
<dbReference type="AlphaFoldDB" id="A0A9X1RHF3"/>
<dbReference type="RefSeq" id="WP_237891440.1">
    <property type="nucleotide sequence ID" value="NZ_JAKLTY010000022.1"/>
</dbReference>
<dbReference type="InterPro" id="IPR015002">
    <property type="entry name" value="T6SS_Tdi1_C"/>
</dbReference>
<dbReference type="Proteomes" id="UP001139054">
    <property type="component" value="Unassembled WGS sequence"/>
</dbReference>
<proteinExistence type="predicted"/>
<feature type="domain" description="GAD-related" evidence="1">
    <location>
        <begin position="53"/>
        <end position="152"/>
    </location>
</feature>
<evidence type="ECO:0000259" key="1">
    <source>
        <dbReference type="Pfam" id="PF08887"/>
    </source>
</evidence>
<comment type="caution">
    <text evidence="3">The sequence shown here is derived from an EMBL/GenBank/DDBJ whole genome shotgun (WGS) entry which is preliminary data.</text>
</comment>
<dbReference type="EMBL" id="JAKLTY010000022">
    <property type="protein sequence ID" value="MCG2630639.1"/>
    <property type="molecule type" value="Genomic_DNA"/>
</dbReference>
<evidence type="ECO:0000313" key="3">
    <source>
        <dbReference type="EMBL" id="MCG2630639.1"/>
    </source>
</evidence>
<name>A0A9X1RHF3_9BRAD</name>
<dbReference type="Pfam" id="PF08887">
    <property type="entry name" value="GAD-like"/>
    <property type="match status" value="1"/>
</dbReference>
<protein>
    <submittedName>
        <fullName evidence="3">DUF1851 domain-containing protein</fullName>
    </submittedName>
</protein>